<feature type="region of interest" description="Disordered" evidence="2">
    <location>
        <begin position="1"/>
        <end position="136"/>
    </location>
</feature>
<dbReference type="Proteomes" id="UP000078597">
    <property type="component" value="Unassembled WGS sequence"/>
</dbReference>
<feature type="compositionally biased region" description="Basic and acidic residues" evidence="2">
    <location>
        <begin position="24"/>
        <end position="52"/>
    </location>
</feature>
<proteinExistence type="predicted"/>
<evidence type="ECO:0000256" key="1">
    <source>
        <dbReference type="SAM" id="Coils"/>
    </source>
</evidence>
<organism evidence="3 4">
    <name type="scientific">Plasmodium malariae</name>
    <dbReference type="NCBI Taxonomy" id="5858"/>
    <lineage>
        <taxon>Eukaryota</taxon>
        <taxon>Sar</taxon>
        <taxon>Alveolata</taxon>
        <taxon>Apicomplexa</taxon>
        <taxon>Aconoidasida</taxon>
        <taxon>Haemosporida</taxon>
        <taxon>Plasmodiidae</taxon>
        <taxon>Plasmodium</taxon>
        <taxon>Plasmodium (Plasmodium)</taxon>
    </lineage>
</organism>
<accession>A0A1A8VWC3</accession>
<feature type="compositionally biased region" description="Basic and acidic residues" evidence="2">
    <location>
        <begin position="1"/>
        <end position="14"/>
    </location>
</feature>
<protein>
    <submittedName>
        <fullName evidence="3">Uncharacterized protein</fullName>
    </submittedName>
</protein>
<dbReference type="VEuPathDB" id="PlasmoDB:PmUG01_08043200"/>
<sequence length="479" mass="55657">MDADHSDEREEKGTRKNLSVGDGKVQDRRWEEEKIKGDEDVCEQEGSKRGDDEGNIISQENLNILESDINDNNDNDNMITSKSASNDSENEENDGENHEITNQQRSGSNEGNNDCDSNDGDSRDGISNNQKWSHRTNNDVFEQGENHFEYKNDHASLLNGKEKRFPNKSSKQLADDKTISVFSHQSNNEHTSKNNTLTGQVNQIMDKNNNAEGNNDDLSPCNKVLSSDENYSKDDEKKCITHEKINITEEKNNTKEMNTSNNVFLDEFEENNFFENDFSNFQKAEENVEEEKKKKKTLIDIYNEMKNYEENFLNNFERTYENIEEEEKEEGHFIKSNEDKESSFDVDFNSIESISSTLNGEGVDMMNDIPVVQCLRESINFFVEEQKRQNIKKNKKNKKNKNYLSLKSYMNSLPPNLRSTKKQCANNEQREAISVNIKRVRSEKWRKNVLPFTNINERENTKRANDSKWTHCVINFKDE</sequence>
<feature type="compositionally biased region" description="Low complexity" evidence="2">
    <location>
        <begin position="106"/>
        <end position="115"/>
    </location>
</feature>
<evidence type="ECO:0000313" key="4">
    <source>
        <dbReference type="Proteomes" id="UP000078597"/>
    </source>
</evidence>
<keyword evidence="1" id="KW-0175">Coiled coil</keyword>
<name>A0A1A8VWC3_PLAMA</name>
<feature type="coiled-coil region" evidence="1">
    <location>
        <begin position="281"/>
        <end position="329"/>
    </location>
</feature>
<feature type="compositionally biased region" description="Low complexity" evidence="2">
    <location>
        <begin position="75"/>
        <end position="87"/>
    </location>
</feature>
<evidence type="ECO:0000313" key="3">
    <source>
        <dbReference type="EMBL" id="SBS84801.1"/>
    </source>
</evidence>
<gene>
    <name evidence="3" type="ORF">PMALA_010740</name>
</gene>
<evidence type="ECO:0000256" key="2">
    <source>
        <dbReference type="SAM" id="MobiDB-lite"/>
    </source>
</evidence>
<reference evidence="4" key="1">
    <citation type="submission" date="2016-05" db="EMBL/GenBank/DDBJ databases">
        <authorList>
            <person name="Naeem Raeece"/>
        </authorList>
    </citation>
    <scope>NUCLEOTIDE SEQUENCE [LARGE SCALE GENOMIC DNA]</scope>
</reference>
<dbReference type="EMBL" id="FLQW01000590">
    <property type="protein sequence ID" value="SBS84801.1"/>
    <property type="molecule type" value="Genomic_DNA"/>
</dbReference>
<dbReference type="AlphaFoldDB" id="A0A1A8VWC3"/>